<dbReference type="Pfam" id="PF11712">
    <property type="entry name" value="Vma12"/>
    <property type="match status" value="1"/>
</dbReference>
<keyword evidence="3" id="KW-0256">Endoplasmic reticulum</keyword>
<dbReference type="GO" id="GO:0005789">
    <property type="term" value="C:endoplasmic reticulum membrane"/>
    <property type="evidence" value="ECO:0007669"/>
    <property type="project" value="UniProtKB-SubCell"/>
</dbReference>
<reference evidence="8 9" key="1">
    <citation type="submission" date="2017-08" db="EMBL/GenBank/DDBJ databases">
        <title>Harnessing the power of phylogenomics to disentangle the directionality and signatures of interkingdom host jumping in the parasitic fungal genus Tolypocladium.</title>
        <authorList>
            <person name="Quandt C.A."/>
            <person name="Patterson W."/>
            <person name="Spatafora J.W."/>
        </authorList>
    </citation>
    <scope>NUCLEOTIDE SEQUENCE [LARGE SCALE GENOMIC DNA]</scope>
    <source>
        <strain evidence="8 9">CBS 113982</strain>
    </source>
</reference>
<gene>
    <name evidence="8" type="ORF">TCAP_04224</name>
</gene>
<dbReference type="STRING" id="45235.A0A2K3QE73"/>
<evidence type="ECO:0000256" key="6">
    <source>
        <dbReference type="SAM" id="MobiDB-lite"/>
    </source>
</evidence>
<dbReference type="PANTHER" id="PTHR31394:SF1">
    <property type="entry name" value="TRANSMEMBRANE PROTEIN 199"/>
    <property type="match status" value="1"/>
</dbReference>
<dbReference type="Proteomes" id="UP000236621">
    <property type="component" value="Unassembled WGS sequence"/>
</dbReference>
<sequence>MTPSIVDGLDKLRGLRTTDEPPDACDDGEARTADDSEPSLAEPAVGKPISHGQVVDLWKRLRTPSQHPSHSLEKLLQGSQVYVPPPAPKAEQVGPSVVLDESTAITDMVALQSDEYKALMARLRREEAARAYERMVNPRPRIETFSDRFPTAAQSFAAVNRPTGAADLGDDDVTLGEVHRQVMLILNFLVSIIGVAATLWVSARWWSLPARLFLTMGGSIVVAIAEVGVYQGYVWRMGRSKSRQRAVKEVKQVVQTWVVGQDEGDRTVLLKSKEDDADGALRKRAVTATTTPET</sequence>
<evidence type="ECO:0000256" key="3">
    <source>
        <dbReference type="ARBA" id="ARBA00022824"/>
    </source>
</evidence>
<evidence type="ECO:0000256" key="5">
    <source>
        <dbReference type="ARBA" id="ARBA00023136"/>
    </source>
</evidence>
<comment type="subcellular location">
    <subcellularLocation>
        <location evidence="1">Endoplasmic reticulum membrane</location>
        <topology evidence="1">Multi-pass membrane protein</topology>
    </subcellularLocation>
</comment>
<dbReference type="GO" id="GO:0070072">
    <property type="term" value="P:vacuolar proton-transporting V-type ATPase complex assembly"/>
    <property type="evidence" value="ECO:0007669"/>
    <property type="project" value="InterPro"/>
</dbReference>
<accession>A0A2K3QE73</accession>
<feature type="transmembrane region" description="Helical" evidence="7">
    <location>
        <begin position="212"/>
        <end position="235"/>
    </location>
</feature>
<keyword evidence="9" id="KW-1185">Reference proteome</keyword>
<evidence type="ECO:0000256" key="2">
    <source>
        <dbReference type="ARBA" id="ARBA00022692"/>
    </source>
</evidence>
<evidence type="ECO:0000313" key="8">
    <source>
        <dbReference type="EMBL" id="PNY25845.1"/>
    </source>
</evidence>
<comment type="caution">
    <text evidence="8">The sequence shown here is derived from an EMBL/GenBank/DDBJ whole genome shotgun (WGS) entry which is preliminary data.</text>
</comment>
<evidence type="ECO:0000256" key="7">
    <source>
        <dbReference type="SAM" id="Phobius"/>
    </source>
</evidence>
<evidence type="ECO:0000313" key="9">
    <source>
        <dbReference type="Proteomes" id="UP000236621"/>
    </source>
</evidence>
<keyword evidence="5 7" id="KW-0472">Membrane</keyword>
<feature type="transmembrane region" description="Helical" evidence="7">
    <location>
        <begin position="184"/>
        <end position="206"/>
    </location>
</feature>
<dbReference type="AlphaFoldDB" id="A0A2K3QE73"/>
<name>A0A2K3QE73_9HYPO</name>
<protein>
    <recommendedName>
        <fullName evidence="10">ATPase, vacuolar ER assembly factor, Vma12</fullName>
    </recommendedName>
</protein>
<feature type="region of interest" description="Disordered" evidence="6">
    <location>
        <begin position="1"/>
        <end position="46"/>
    </location>
</feature>
<evidence type="ECO:0000256" key="4">
    <source>
        <dbReference type="ARBA" id="ARBA00022989"/>
    </source>
</evidence>
<feature type="compositionally biased region" description="Basic and acidic residues" evidence="6">
    <location>
        <begin position="8"/>
        <end position="19"/>
    </location>
</feature>
<dbReference type="OrthoDB" id="19981at2759"/>
<keyword evidence="4 7" id="KW-1133">Transmembrane helix</keyword>
<proteinExistence type="predicted"/>
<dbReference type="PANTHER" id="PTHR31394">
    <property type="entry name" value="TRANSMEMBRANE PROTEIN 199"/>
    <property type="match status" value="1"/>
</dbReference>
<dbReference type="InterPro" id="IPR021013">
    <property type="entry name" value="ATPase_Vma12"/>
</dbReference>
<keyword evidence="2 7" id="KW-0812">Transmembrane</keyword>
<evidence type="ECO:0008006" key="10">
    <source>
        <dbReference type="Google" id="ProtNLM"/>
    </source>
</evidence>
<evidence type="ECO:0000256" key="1">
    <source>
        <dbReference type="ARBA" id="ARBA00004477"/>
    </source>
</evidence>
<dbReference type="EMBL" id="NRSZ01000655">
    <property type="protein sequence ID" value="PNY25845.1"/>
    <property type="molecule type" value="Genomic_DNA"/>
</dbReference>
<organism evidence="8 9">
    <name type="scientific">Tolypocladium capitatum</name>
    <dbReference type="NCBI Taxonomy" id="45235"/>
    <lineage>
        <taxon>Eukaryota</taxon>
        <taxon>Fungi</taxon>
        <taxon>Dikarya</taxon>
        <taxon>Ascomycota</taxon>
        <taxon>Pezizomycotina</taxon>
        <taxon>Sordariomycetes</taxon>
        <taxon>Hypocreomycetidae</taxon>
        <taxon>Hypocreales</taxon>
        <taxon>Ophiocordycipitaceae</taxon>
        <taxon>Tolypocladium</taxon>
    </lineage>
</organism>